<dbReference type="Proteomes" id="UP000601789">
    <property type="component" value="Unassembled WGS sequence"/>
</dbReference>
<dbReference type="PROSITE" id="PS51077">
    <property type="entry name" value="HTH_ICLR"/>
    <property type="match status" value="1"/>
</dbReference>
<evidence type="ECO:0000313" key="8">
    <source>
        <dbReference type="Proteomes" id="UP000601789"/>
    </source>
</evidence>
<dbReference type="SMART" id="SM00346">
    <property type="entry name" value="HTH_ICLR"/>
    <property type="match status" value="1"/>
</dbReference>
<accession>A0ABS0SHF7</accession>
<dbReference type="Gene3D" id="1.10.10.10">
    <property type="entry name" value="Winged helix-like DNA-binding domain superfamily/Winged helix DNA-binding domain"/>
    <property type="match status" value="1"/>
</dbReference>
<dbReference type="PROSITE" id="PS51078">
    <property type="entry name" value="ICLR_ED"/>
    <property type="match status" value="1"/>
</dbReference>
<dbReference type="InterPro" id="IPR014757">
    <property type="entry name" value="Tscrpt_reg_IclR_C"/>
</dbReference>
<evidence type="ECO:0000259" key="5">
    <source>
        <dbReference type="PROSITE" id="PS51077"/>
    </source>
</evidence>
<dbReference type="PANTHER" id="PTHR30136:SF23">
    <property type="entry name" value="DNA-BINDING TRANSCRIPTIONAL ACTIVATOR MHPR"/>
    <property type="match status" value="1"/>
</dbReference>
<name>A0ABS0SHF7_9HYPH</name>
<protein>
    <submittedName>
        <fullName evidence="7">Helix-turn-helix domain-containing protein</fullName>
    </submittedName>
</protein>
<feature type="compositionally biased region" description="Basic and acidic residues" evidence="4">
    <location>
        <begin position="251"/>
        <end position="265"/>
    </location>
</feature>
<comment type="caution">
    <text evidence="7">The sequence shown here is derived from an EMBL/GenBank/DDBJ whole genome shotgun (WGS) entry which is preliminary data.</text>
</comment>
<dbReference type="InterPro" id="IPR029016">
    <property type="entry name" value="GAF-like_dom_sf"/>
</dbReference>
<keyword evidence="3" id="KW-0804">Transcription</keyword>
<dbReference type="SUPFAM" id="SSF46785">
    <property type="entry name" value="Winged helix' DNA-binding domain"/>
    <property type="match status" value="1"/>
</dbReference>
<dbReference type="EMBL" id="JADGMQ010000022">
    <property type="protein sequence ID" value="MBI1622739.1"/>
    <property type="molecule type" value="Genomic_DNA"/>
</dbReference>
<evidence type="ECO:0000256" key="3">
    <source>
        <dbReference type="ARBA" id="ARBA00023163"/>
    </source>
</evidence>
<feature type="domain" description="HTH iclR-type" evidence="5">
    <location>
        <begin position="4"/>
        <end position="65"/>
    </location>
</feature>
<evidence type="ECO:0000256" key="2">
    <source>
        <dbReference type="ARBA" id="ARBA00023125"/>
    </source>
</evidence>
<dbReference type="SUPFAM" id="SSF55781">
    <property type="entry name" value="GAF domain-like"/>
    <property type="match status" value="1"/>
</dbReference>
<gene>
    <name evidence="7" type="ORF">IOD40_18975</name>
</gene>
<evidence type="ECO:0000256" key="1">
    <source>
        <dbReference type="ARBA" id="ARBA00023015"/>
    </source>
</evidence>
<dbReference type="Pfam" id="PF01614">
    <property type="entry name" value="IclR_C"/>
    <property type="match status" value="1"/>
</dbReference>
<sequence length="271" mass="30439">MSAETSLEKGLAILEAMNHLGPMRLRDIHARTGYAKPTIVRMLKVLESRGYVTRLERNAGYCLSSRVLALSDGYNSVSRLVEASAVPLDAFTERALWPAAMAVVDFDHMVVRYSTMSSSPLSHTHSTMSRRLSILHRAHGRAYLAFCPDEERERMFGRLDKAGRDFIEPYIDIYRRQGWAERDPATEPRTNSIAVPVLCRTGRVAATIGITFFRSAVGEDAKAKLAEDLHATSEQILERLRAMPRAASTSERGEHEHHELDREDAAPLDYL</sequence>
<keyword evidence="8" id="KW-1185">Reference proteome</keyword>
<dbReference type="InterPro" id="IPR036390">
    <property type="entry name" value="WH_DNA-bd_sf"/>
</dbReference>
<dbReference type="Pfam" id="PF09339">
    <property type="entry name" value="HTH_IclR"/>
    <property type="match status" value="1"/>
</dbReference>
<dbReference type="Gene3D" id="3.30.450.40">
    <property type="match status" value="1"/>
</dbReference>
<reference evidence="7 8" key="1">
    <citation type="submission" date="2020-10" db="EMBL/GenBank/DDBJ databases">
        <title>Aquamicrobium zhengzhouensis sp. nov., a exopolysaccharide producing bacterium isolated from farmland soil.</title>
        <authorList>
            <person name="Wang X."/>
        </authorList>
    </citation>
    <scope>NUCLEOTIDE SEQUENCE [LARGE SCALE GENOMIC DNA]</scope>
    <source>
        <strain evidence="8">cd-1</strain>
    </source>
</reference>
<dbReference type="InterPro" id="IPR036388">
    <property type="entry name" value="WH-like_DNA-bd_sf"/>
</dbReference>
<dbReference type="InterPro" id="IPR050707">
    <property type="entry name" value="HTH_MetabolicPath_Reg"/>
</dbReference>
<keyword evidence="1" id="KW-0805">Transcription regulation</keyword>
<dbReference type="InterPro" id="IPR005471">
    <property type="entry name" value="Tscrpt_reg_IclR_N"/>
</dbReference>
<evidence type="ECO:0000256" key="4">
    <source>
        <dbReference type="SAM" id="MobiDB-lite"/>
    </source>
</evidence>
<feature type="domain" description="IclR-ED" evidence="6">
    <location>
        <begin position="66"/>
        <end position="242"/>
    </location>
</feature>
<evidence type="ECO:0000313" key="7">
    <source>
        <dbReference type="EMBL" id="MBI1622739.1"/>
    </source>
</evidence>
<feature type="region of interest" description="Disordered" evidence="4">
    <location>
        <begin position="245"/>
        <end position="271"/>
    </location>
</feature>
<evidence type="ECO:0000259" key="6">
    <source>
        <dbReference type="PROSITE" id="PS51078"/>
    </source>
</evidence>
<keyword evidence="2" id="KW-0238">DNA-binding</keyword>
<organism evidence="7 8">
    <name type="scientific">Aquamicrobium zhengzhouense</name>
    <dbReference type="NCBI Taxonomy" id="2781738"/>
    <lineage>
        <taxon>Bacteria</taxon>
        <taxon>Pseudomonadati</taxon>
        <taxon>Pseudomonadota</taxon>
        <taxon>Alphaproteobacteria</taxon>
        <taxon>Hyphomicrobiales</taxon>
        <taxon>Phyllobacteriaceae</taxon>
        <taxon>Aquamicrobium</taxon>
    </lineage>
</organism>
<dbReference type="PANTHER" id="PTHR30136">
    <property type="entry name" value="HELIX-TURN-HELIX TRANSCRIPTIONAL REGULATOR, ICLR FAMILY"/>
    <property type="match status" value="1"/>
</dbReference>
<proteinExistence type="predicted"/>